<dbReference type="InterPro" id="IPR023996">
    <property type="entry name" value="TonB-dep_OMP_SusC/RagA"/>
</dbReference>
<protein>
    <submittedName>
        <fullName evidence="13">TonB-dependent receptor</fullName>
    </submittedName>
</protein>
<dbReference type="InterPro" id="IPR039426">
    <property type="entry name" value="TonB-dep_rcpt-like"/>
</dbReference>
<dbReference type="Pfam" id="PF00593">
    <property type="entry name" value="TonB_dep_Rec_b-barrel"/>
    <property type="match status" value="1"/>
</dbReference>
<keyword evidence="10" id="KW-0732">Signal</keyword>
<feature type="chain" id="PRO_5047140250" evidence="10">
    <location>
        <begin position="20"/>
        <end position="984"/>
    </location>
</feature>
<evidence type="ECO:0000259" key="12">
    <source>
        <dbReference type="Pfam" id="PF07715"/>
    </source>
</evidence>
<dbReference type="NCBIfam" id="TIGR04057">
    <property type="entry name" value="SusC_RagA_signa"/>
    <property type="match status" value="1"/>
</dbReference>
<evidence type="ECO:0000256" key="7">
    <source>
        <dbReference type="ARBA" id="ARBA00023237"/>
    </source>
</evidence>
<evidence type="ECO:0000259" key="11">
    <source>
        <dbReference type="Pfam" id="PF00593"/>
    </source>
</evidence>
<gene>
    <name evidence="13" type="ORF">RM519_05100</name>
</gene>
<dbReference type="Pfam" id="PF07715">
    <property type="entry name" value="Plug"/>
    <property type="match status" value="1"/>
</dbReference>
<dbReference type="SUPFAM" id="SSF49464">
    <property type="entry name" value="Carboxypeptidase regulatory domain-like"/>
    <property type="match status" value="1"/>
</dbReference>
<keyword evidence="14" id="KW-1185">Reference proteome</keyword>
<keyword evidence="13" id="KW-0675">Receptor</keyword>
<evidence type="ECO:0000256" key="9">
    <source>
        <dbReference type="RuleBase" id="RU003357"/>
    </source>
</evidence>
<name>A0ABU2Y370_9FLAO</name>
<evidence type="ECO:0000256" key="6">
    <source>
        <dbReference type="ARBA" id="ARBA00023136"/>
    </source>
</evidence>
<keyword evidence="4 8" id="KW-0812">Transmembrane</keyword>
<proteinExistence type="inferred from homology"/>
<evidence type="ECO:0000256" key="8">
    <source>
        <dbReference type="PROSITE-ProRule" id="PRU01360"/>
    </source>
</evidence>
<dbReference type="InterPro" id="IPR008969">
    <property type="entry name" value="CarboxyPept-like_regulatory"/>
</dbReference>
<comment type="subcellular location">
    <subcellularLocation>
        <location evidence="1 8">Cell outer membrane</location>
        <topology evidence="1 8">Multi-pass membrane protein</topology>
    </subcellularLocation>
</comment>
<dbReference type="NCBIfam" id="TIGR04056">
    <property type="entry name" value="OMP_RagA_SusC"/>
    <property type="match status" value="1"/>
</dbReference>
<evidence type="ECO:0000256" key="4">
    <source>
        <dbReference type="ARBA" id="ARBA00022692"/>
    </source>
</evidence>
<evidence type="ECO:0000313" key="14">
    <source>
        <dbReference type="Proteomes" id="UP001252186"/>
    </source>
</evidence>
<keyword evidence="2 8" id="KW-0813">Transport</keyword>
<feature type="domain" description="TonB-dependent receptor-like beta-barrel" evidence="11">
    <location>
        <begin position="378"/>
        <end position="771"/>
    </location>
</feature>
<dbReference type="InterPro" id="IPR036942">
    <property type="entry name" value="Beta-barrel_TonB_sf"/>
</dbReference>
<reference evidence="13 14" key="1">
    <citation type="submission" date="2023-09" db="EMBL/GenBank/DDBJ databases">
        <authorList>
            <person name="Rey-Velasco X."/>
        </authorList>
    </citation>
    <scope>NUCLEOTIDE SEQUENCE [LARGE SCALE GENOMIC DNA]</scope>
    <source>
        <strain evidence="13 14">P050</strain>
    </source>
</reference>
<feature type="domain" description="TonB-dependent receptor plug" evidence="12">
    <location>
        <begin position="113"/>
        <end position="228"/>
    </location>
</feature>
<dbReference type="InterPro" id="IPR012910">
    <property type="entry name" value="Plug_dom"/>
</dbReference>
<evidence type="ECO:0000256" key="1">
    <source>
        <dbReference type="ARBA" id="ARBA00004571"/>
    </source>
</evidence>
<comment type="similarity">
    <text evidence="8 9">Belongs to the TonB-dependent receptor family.</text>
</comment>
<dbReference type="EMBL" id="JAVRHV010000001">
    <property type="protein sequence ID" value="MDT0552616.1"/>
    <property type="molecule type" value="Genomic_DNA"/>
</dbReference>
<dbReference type="Gene3D" id="2.60.40.1120">
    <property type="entry name" value="Carboxypeptidase-like, regulatory domain"/>
    <property type="match status" value="1"/>
</dbReference>
<dbReference type="SUPFAM" id="SSF56935">
    <property type="entry name" value="Porins"/>
    <property type="match status" value="1"/>
</dbReference>
<dbReference type="PROSITE" id="PS52016">
    <property type="entry name" value="TONB_DEPENDENT_REC_3"/>
    <property type="match status" value="1"/>
</dbReference>
<dbReference type="Gene3D" id="2.40.170.20">
    <property type="entry name" value="TonB-dependent receptor, beta-barrel domain"/>
    <property type="match status" value="1"/>
</dbReference>
<organism evidence="13 14">
    <name type="scientific">Urechidicola vernalis</name>
    <dbReference type="NCBI Taxonomy" id="3075600"/>
    <lineage>
        <taxon>Bacteria</taxon>
        <taxon>Pseudomonadati</taxon>
        <taxon>Bacteroidota</taxon>
        <taxon>Flavobacteriia</taxon>
        <taxon>Flavobacteriales</taxon>
        <taxon>Flavobacteriaceae</taxon>
        <taxon>Urechidicola</taxon>
    </lineage>
</organism>
<evidence type="ECO:0000256" key="5">
    <source>
        <dbReference type="ARBA" id="ARBA00023077"/>
    </source>
</evidence>
<dbReference type="InterPro" id="IPR000531">
    <property type="entry name" value="Beta-barrel_TonB"/>
</dbReference>
<feature type="signal peptide" evidence="10">
    <location>
        <begin position="1"/>
        <end position="19"/>
    </location>
</feature>
<accession>A0ABU2Y370</accession>
<keyword evidence="6 8" id="KW-0472">Membrane</keyword>
<keyword evidence="5 9" id="KW-0798">TonB box</keyword>
<evidence type="ECO:0000256" key="10">
    <source>
        <dbReference type="SAM" id="SignalP"/>
    </source>
</evidence>
<evidence type="ECO:0000256" key="2">
    <source>
        <dbReference type="ARBA" id="ARBA00022448"/>
    </source>
</evidence>
<dbReference type="InterPro" id="IPR023997">
    <property type="entry name" value="TonB-dep_OMP_SusC/RagA_CS"/>
</dbReference>
<dbReference type="Proteomes" id="UP001252186">
    <property type="component" value="Unassembled WGS sequence"/>
</dbReference>
<evidence type="ECO:0000256" key="3">
    <source>
        <dbReference type="ARBA" id="ARBA00022452"/>
    </source>
</evidence>
<dbReference type="RefSeq" id="WP_311592496.1">
    <property type="nucleotide sequence ID" value="NZ_JAVRHV010000001.1"/>
</dbReference>
<keyword evidence="7 8" id="KW-0998">Cell outer membrane</keyword>
<dbReference type="InterPro" id="IPR037066">
    <property type="entry name" value="Plug_dom_sf"/>
</dbReference>
<evidence type="ECO:0000313" key="13">
    <source>
        <dbReference type="EMBL" id="MDT0552616.1"/>
    </source>
</evidence>
<dbReference type="Gene3D" id="2.170.130.10">
    <property type="entry name" value="TonB-dependent receptor, plug domain"/>
    <property type="match status" value="1"/>
</dbReference>
<keyword evidence="3 8" id="KW-1134">Transmembrane beta strand</keyword>
<dbReference type="Pfam" id="PF13715">
    <property type="entry name" value="CarbopepD_reg_2"/>
    <property type="match status" value="1"/>
</dbReference>
<comment type="caution">
    <text evidence="13">The sequence shown here is derived from an EMBL/GenBank/DDBJ whole genome shotgun (WGS) entry which is preliminary data.</text>
</comment>
<sequence length="984" mass="106960">MKNLRILIVLFMLPIFSFAQQTVSGSVTEKSSGEGLPGVDVIIKGTTRGTSTDFDGNYTLDDVNEGDILSFSFLGYKTIEIVVGTNNNINVELEEGSEALDEVVIIGYGTTTVKDATGSIASVKADDINKGATASAEQLLVGRVAGVQVTQGGGAPGSGGTIRIRGGASLNASNSPLIVIDGVPVDNNGVSGARNPLNLVNPNDIESFSILKDASATAIYGSRASNGVVIITTKKGRSGDLEANYSGNVSVHENIEFVDALSTTDFIDYVNANGTPSDIALLGNATTNWQDEIFQTAMGTDHALSLSGGSDRVDVRGSIGYTKLEGTLKSSEMERATYALNIGSKFFDDHLKVDINSKVALINNQFADTGAIGNAIAFDPTQPVWNGSKYGGYYEWVDESTGNPITVGAPRNPVALLDLRENKSNVQRFIGNIVFDYSFHFLPELKANLNMGLDNSSSKGTNTMSNVSATTVLADGTNLGNESTYEQKKDNKLMDFYFNYAKDLESINSRVDATAGYSYQNFINKGSSIGNLQDPTISEMSDYYNELNLQSFFGRLKYSYADKYLLTVTYRRDGSSRFSEANRWGNFPSAAFAWKLLEEDFMNDTNTFSNLKLRLGWGITGQQDIGSFYPAIQTYLASTGTAQYQFGDSFIQTYRAEPFNSTLKWEETTTYNIGVDFGFFNDRLSGSIDGYIRETDDLLNFIPFPGGSSLSNAGNANIGSMRNTGVEVALNGAVIQTEDMLLDLGLNVTWNDTEITGLTTNDSDDYDGVPTGGFSGGVGNTAQIHSVGYTPSTFFVYQQVYDENGKPLEDVYVDRNGDGEITLDDRYRYESPVADLTFGFNTNFNYKNWDFTMSWRGSFGNYVYNNVDSSLGFQQQLLNQAFPQVISNGVGNVLETEFVNGGTARYLSDYYVQDASFAKLDNLGIGYNFGGLLGQDTTFRLNGTVQNALTITDYEGIDPEVFGGIDGNNYPRPRIYTLGVNLNF</sequence>